<dbReference type="AlphaFoldDB" id="A0A0F9FEX9"/>
<protein>
    <submittedName>
        <fullName evidence="2">Uncharacterized protein</fullName>
    </submittedName>
</protein>
<comment type="caution">
    <text evidence="2">The sequence shown here is derived from an EMBL/GenBank/DDBJ whole genome shotgun (WGS) entry which is preliminary data.</text>
</comment>
<dbReference type="EMBL" id="LAZR01021585">
    <property type="protein sequence ID" value="KKL84838.1"/>
    <property type="molecule type" value="Genomic_DNA"/>
</dbReference>
<dbReference type="Gene3D" id="3.40.50.10400">
    <property type="entry name" value="Hypothetical protein PA1492"/>
    <property type="match status" value="1"/>
</dbReference>
<evidence type="ECO:0000313" key="2">
    <source>
        <dbReference type="EMBL" id="KKL84838.1"/>
    </source>
</evidence>
<sequence length="306" mass="33167">GGGASVSVEPPVGKDREDHYINDTFVPERVYIAGPYSSKTRVGRLVNTMVAVRIGHRIAQRGHLVHVPHAATCWWHGQLPYEYFMQLDTSLLEKWATTLYFIGPSPGANREYEVAERTGLKIWTNISQVPTLLRRQVAWKLPQLRAPTGMLWGTILLPLVSSTGCVGGSSLRQETNTPAASQPVSLVPVGVLPAPSATPTVVGNANLVPTLVTTLDTKVIGLAVEQVAPYGVIGLLLAWLVLQSVMHKRVVRSHNGTVKQLTTLVHYAVKFGREALQSLPPDGSNQEVSHVHVPAANSDPPNDDGR</sequence>
<organism evidence="2">
    <name type="scientific">marine sediment metagenome</name>
    <dbReference type="NCBI Taxonomy" id="412755"/>
    <lineage>
        <taxon>unclassified sequences</taxon>
        <taxon>metagenomes</taxon>
        <taxon>ecological metagenomes</taxon>
    </lineage>
</organism>
<feature type="region of interest" description="Disordered" evidence="1">
    <location>
        <begin position="278"/>
        <end position="306"/>
    </location>
</feature>
<gene>
    <name evidence="2" type="ORF">LCGC14_1960760</name>
</gene>
<name>A0A0F9FEX9_9ZZZZ</name>
<evidence type="ECO:0000256" key="1">
    <source>
        <dbReference type="SAM" id="MobiDB-lite"/>
    </source>
</evidence>
<accession>A0A0F9FEX9</accession>
<reference evidence="2" key="1">
    <citation type="journal article" date="2015" name="Nature">
        <title>Complex archaea that bridge the gap between prokaryotes and eukaryotes.</title>
        <authorList>
            <person name="Spang A."/>
            <person name="Saw J.H."/>
            <person name="Jorgensen S.L."/>
            <person name="Zaremba-Niedzwiedzka K."/>
            <person name="Martijn J."/>
            <person name="Lind A.E."/>
            <person name="van Eijk R."/>
            <person name="Schleper C."/>
            <person name="Guy L."/>
            <person name="Ettema T.J."/>
        </authorList>
    </citation>
    <scope>NUCLEOTIDE SEQUENCE</scope>
</reference>
<feature type="non-terminal residue" evidence="2">
    <location>
        <position position="1"/>
    </location>
</feature>
<dbReference type="SUPFAM" id="SSF52309">
    <property type="entry name" value="N-(deoxy)ribosyltransferase-like"/>
    <property type="match status" value="1"/>
</dbReference>
<proteinExistence type="predicted"/>